<dbReference type="GO" id="GO:0050660">
    <property type="term" value="F:flavin adenine dinucleotide binding"/>
    <property type="evidence" value="ECO:0007669"/>
    <property type="project" value="InterPro"/>
</dbReference>
<keyword evidence="10 11" id="KW-0411">Iron-sulfur</keyword>
<keyword evidence="7 11" id="KW-0665">Pyrimidine biosynthesis</keyword>
<dbReference type="Gene3D" id="3.40.50.80">
    <property type="entry name" value="Nucleotide-binding domain of ferredoxin-NADP reductase (FNR) module"/>
    <property type="match status" value="1"/>
</dbReference>
<keyword evidence="16" id="KW-1185">Reference proteome</keyword>
<evidence type="ECO:0000256" key="11">
    <source>
        <dbReference type="HAMAP-Rule" id="MF_01211"/>
    </source>
</evidence>
<keyword evidence="2 11" id="KW-0813">Transport</keyword>
<dbReference type="PATRIC" id="fig|1423806.3.peg.1440"/>
<evidence type="ECO:0000256" key="2">
    <source>
        <dbReference type="ARBA" id="ARBA00022448"/>
    </source>
</evidence>
<dbReference type="CDD" id="cd06218">
    <property type="entry name" value="DHOD_e_trans"/>
    <property type="match status" value="1"/>
</dbReference>
<dbReference type="EMBL" id="AYZF01000013">
    <property type="protein sequence ID" value="KRN06224.1"/>
    <property type="molecule type" value="Genomic_DNA"/>
</dbReference>
<protein>
    <recommendedName>
        <fullName evidence="11">Dihydroorotate dehydrogenase B (NAD(+)), electron transfer subunit</fullName>
    </recommendedName>
    <alternativeName>
        <fullName evidence="11">Dihydroorotate oxidase B, electron transfer subunit</fullName>
    </alternativeName>
</protein>
<feature type="domain" description="FAD-binding FR-type" evidence="14">
    <location>
        <begin position="2"/>
        <end position="101"/>
    </location>
</feature>
<dbReference type="UniPathway" id="UPA00070">
    <property type="reaction ID" value="UER00945"/>
</dbReference>
<dbReference type="STRING" id="1423806.FD15_GL001420"/>
<dbReference type="SUPFAM" id="SSF52343">
    <property type="entry name" value="Ferredoxin reductase-like, C-terminal NADP-linked domain"/>
    <property type="match status" value="1"/>
</dbReference>
<comment type="similarity">
    <text evidence="1 11">Belongs to the PyrK family.</text>
</comment>
<dbReference type="GO" id="GO:0046872">
    <property type="term" value="F:metal ion binding"/>
    <property type="evidence" value="ECO:0007669"/>
    <property type="project" value="UniProtKB-KW"/>
</dbReference>
<feature type="binding site" evidence="11 12">
    <location>
        <begin position="76"/>
        <end position="77"/>
    </location>
    <ligand>
        <name>FAD</name>
        <dbReference type="ChEBI" id="CHEBI:57692"/>
    </ligand>
</feature>
<evidence type="ECO:0000313" key="16">
    <source>
        <dbReference type="Proteomes" id="UP000050961"/>
    </source>
</evidence>
<evidence type="ECO:0000256" key="5">
    <source>
        <dbReference type="ARBA" id="ARBA00022723"/>
    </source>
</evidence>
<keyword evidence="6 11" id="KW-0274">FAD</keyword>
<evidence type="ECO:0000256" key="6">
    <source>
        <dbReference type="ARBA" id="ARBA00022827"/>
    </source>
</evidence>
<dbReference type="InterPro" id="IPR037117">
    <property type="entry name" value="Dihydroorotate_DH_ele_sf"/>
</dbReference>
<comment type="subunit">
    <text evidence="11">Heterotetramer of 2 PyrK and 2 PyrD type B subunits.</text>
</comment>
<keyword evidence="9 11" id="KW-0408">Iron</keyword>
<evidence type="ECO:0000256" key="13">
    <source>
        <dbReference type="PIRSR" id="PIRSR006816-2"/>
    </source>
</evidence>
<comment type="cofactor">
    <cofactor evidence="11 12">
        <name>FAD</name>
        <dbReference type="ChEBI" id="CHEBI:57692"/>
    </cofactor>
    <text evidence="11 12">Binds 1 FAD per subunit.</text>
</comment>
<dbReference type="eggNOG" id="COG0543">
    <property type="taxonomic scope" value="Bacteria"/>
</dbReference>
<dbReference type="InterPro" id="IPR039261">
    <property type="entry name" value="FNR_nucleotide-bd"/>
</dbReference>
<dbReference type="Proteomes" id="UP000050961">
    <property type="component" value="Unassembled WGS sequence"/>
</dbReference>
<dbReference type="HAMAP" id="MF_01211">
    <property type="entry name" value="DHODB_Fe_S_bind"/>
    <property type="match status" value="1"/>
</dbReference>
<dbReference type="InterPro" id="IPR023455">
    <property type="entry name" value="Dihydroorotate_DHASE_ETsu"/>
</dbReference>
<reference evidence="15 16" key="1">
    <citation type="journal article" date="2015" name="Genome Announc.">
        <title>Expanding the biotechnology potential of lactobacilli through comparative genomics of 213 strains and associated genera.</title>
        <authorList>
            <person name="Sun Z."/>
            <person name="Harris H.M."/>
            <person name="McCann A."/>
            <person name="Guo C."/>
            <person name="Argimon S."/>
            <person name="Zhang W."/>
            <person name="Yang X."/>
            <person name="Jeffery I.B."/>
            <person name="Cooney J.C."/>
            <person name="Kagawa T.F."/>
            <person name="Liu W."/>
            <person name="Song Y."/>
            <person name="Salvetti E."/>
            <person name="Wrobel A."/>
            <person name="Rasinkangas P."/>
            <person name="Parkhill J."/>
            <person name="Rea M.C."/>
            <person name="O'Sullivan O."/>
            <person name="Ritari J."/>
            <person name="Douillard F.P."/>
            <person name="Paul Ross R."/>
            <person name="Yang R."/>
            <person name="Briner A.E."/>
            <person name="Felis G.E."/>
            <person name="de Vos W.M."/>
            <person name="Barrangou R."/>
            <person name="Klaenhammer T.R."/>
            <person name="Caufield P.W."/>
            <person name="Cui Y."/>
            <person name="Zhang H."/>
            <person name="O'Toole P.W."/>
        </authorList>
    </citation>
    <scope>NUCLEOTIDE SEQUENCE [LARGE SCALE GENOMIC DNA]</scope>
    <source>
        <strain evidence="15 16">DSM 21376</strain>
    </source>
</reference>
<dbReference type="GO" id="GO:0016491">
    <property type="term" value="F:oxidoreductase activity"/>
    <property type="evidence" value="ECO:0007669"/>
    <property type="project" value="InterPro"/>
</dbReference>
<feature type="binding site" evidence="11 12">
    <location>
        <begin position="69"/>
        <end position="71"/>
    </location>
    <ligand>
        <name>FAD</name>
        <dbReference type="ChEBI" id="CHEBI:57692"/>
    </ligand>
</feature>
<organism evidence="15 16">
    <name type="scientific">Liquorilactobacillus sucicola DSM 21376 = JCM 15457</name>
    <dbReference type="NCBI Taxonomy" id="1423806"/>
    <lineage>
        <taxon>Bacteria</taxon>
        <taxon>Bacillati</taxon>
        <taxon>Bacillota</taxon>
        <taxon>Bacilli</taxon>
        <taxon>Lactobacillales</taxon>
        <taxon>Lactobacillaceae</taxon>
        <taxon>Liquorilactobacillus</taxon>
    </lineage>
</organism>
<dbReference type="SUPFAM" id="SSF63380">
    <property type="entry name" value="Riboflavin synthase domain-like"/>
    <property type="match status" value="1"/>
</dbReference>
<dbReference type="InterPro" id="IPR017938">
    <property type="entry name" value="Riboflavin_synthase-like_b-brl"/>
</dbReference>
<dbReference type="InterPro" id="IPR017927">
    <property type="entry name" value="FAD-bd_FR_type"/>
</dbReference>
<dbReference type="InterPro" id="IPR012165">
    <property type="entry name" value="Cyt_c3_hydrogenase_gsu"/>
</dbReference>
<dbReference type="PANTHER" id="PTHR43513:SF3">
    <property type="entry name" value="DIHYDROOROTATE DEHYDROGENASE B (NAD(+)), ELECTRON TRANSFER SUBUNIT-RELATED"/>
    <property type="match status" value="1"/>
</dbReference>
<evidence type="ECO:0000256" key="1">
    <source>
        <dbReference type="ARBA" id="ARBA00006422"/>
    </source>
</evidence>
<comment type="pathway">
    <text evidence="11">Pyrimidine metabolism; UMP biosynthesis via de novo pathway; orotate from (S)-dihydroorotate (NAD(+) route): step 1/1.</text>
</comment>
<comment type="caution">
    <text evidence="11">Lacks conserved residue(s) required for the propagation of feature annotation.</text>
</comment>
<name>A0A023CW92_9LACO</name>
<sequence>MLTKNNLEIAAQEELAPGIYRIVLHGEFDYAAVRPGCFVMLQLPDEAYQLRRPLAIAASNETQKTIALIYRVVGDGTRLLSKLTPGMLLSILGPLGNGFSLGADNSAEEVLLVGGGTGLPPLMMLAQALNEKGYAVTTAIGFRTASMAFGEKEFEHNGKLLLATDDGSKGFKGNVGELLAKQSVKKYAKVYACGPAGLLQMVQKRFAETETEIYLSLESRMACGVGACEGCVVSTKDGIFNKRVCLEGPVFDGREVIL</sequence>
<evidence type="ECO:0000259" key="14">
    <source>
        <dbReference type="PROSITE" id="PS51384"/>
    </source>
</evidence>
<feature type="binding site" evidence="11 13">
    <location>
        <position position="245"/>
    </location>
    <ligand>
        <name>[2Fe-2S] cluster</name>
        <dbReference type="ChEBI" id="CHEBI:190135"/>
    </ligand>
</feature>
<keyword evidence="5 11" id="KW-0479">Metal-binding</keyword>
<comment type="cofactor">
    <cofactor evidence="13">
        <name>[2Fe-2S] cluster</name>
        <dbReference type="ChEBI" id="CHEBI:190135"/>
    </cofactor>
    <text evidence="13">Binds 1 [2Fe-2S] cluster per subunit.</text>
</comment>
<evidence type="ECO:0000256" key="3">
    <source>
        <dbReference type="ARBA" id="ARBA00022630"/>
    </source>
</evidence>
<evidence type="ECO:0000256" key="12">
    <source>
        <dbReference type="PIRSR" id="PIRSR006816-1"/>
    </source>
</evidence>
<keyword evidence="3 11" id="KW-0285">Flavoprotein</keyword>
<evidence type="ECO:0000256" key="9">
    <source>
        <dbReference type="ARBA" id="ARBA00023004"/>
    </source>
</evidence>
<dbReference type="GO" id="GO:0009055">
    <property type="term" value="F:electron transfer activity"/>
    <property type="evidence" value="ECO:0007669"/>
    <property type="project" value="UniProtKB-UniRule"/>
</dbReference>
<dbReference type="InterPro" id="IPR019480">
    <property type="entry name" value="Dihydroorotate_DH_Fe-S-bd"/>
</dbReference>
<gene>
    <name evidence="11" type="primary">pyrK</name>
    <name evidence="15" type="ORF">FD15_GL001420</name>
</gene>
<dbReference type="Pfam" id="PF10418">
    <property type="entry name" value="DHODB_Fe-S_bind"/>
    <property type="match status" value="1"/>
</dbReference>
<keyword evidence="4 11" id="KW-0001">2Fe-2S</keyword>
<dbReference type="GO" id="GO:0044205">
    <property type="term" value="P:'de novo' UMP biosynthetic process"/>
    <property type="evidence" value="ECO:0007669"/>
    <property type="project" value="UniProtKB-UniRule"/>
</dbReference>
<dbReference type="Gene3D" id="2.10.240.10">
    <property type="entry name" value="Dihydroorotate dehydrogenase, electron transfer subunit"/>
    <property type="match status" value="1"/>
</dbReference>
<evidence type="ECO:0000256" key="7">
    <source>
        <dbReference type="ARBA" id="ARBA00022975"/>
    </source>
</evidence>
<feature type="binding site" evidence="11 13">
    <location>
        <position position="223"/>
    </location>
    <ligand>
        <name>[2Fe-2S] cluster</name>
        <dbReference type="ChEBI" id="CHEBI:190135"/>
    </ligand>
</feature>
<feature type="binding site" evidence="11 13">
    <location>
        <position position="231"/>
    </location>
    <ligand>
        <name>[2Fe-2S] cluster</name>
        <dbReference type="ChEBI" id="CHEBI:190135"/>
    </ligand>
</feature>
<dbReference type="PROSITE" id="PS51384">
    <property type="entry name" value="FAD_FR"/>
    <property type="match status" value="1"/>
</dbReference>
<dbReference type="RefSeq" id="WP_034988195.1">
    <property type="nucleotide sequence ID" value="NZ_AYZF01000013.1"/>
</dbReference>
<proteinExistence type="inferred from homology"/>
<evidence type="ECO:0000256" key="4">
    <source>
        <dbReference type="ARBA" id="ARBA00022714"/>
    </source>
</evidence>
<keyword evidence="8 11" id="KW-0249">Electron transport</keyword>
<comment type="caution">
    <text evidence="15">The sequence shown here is derived from an EMBL/GenBank/DDBJ whole genome shotgun (WGS) entry which is preliminary data.</text>
</comment>
<feature type="binding site" evidence="11 13">
    <location>
        <position position="228"/>
    </location>
    <ligand>
        <name>[2Fe-2S] cluster</name>
        <dbReference type="ChEBI" id="CHEBI:190135"/>
    </ligand>
</feature>
<accession>A0A023CW92</accession>
<comment type="function">
    <text evidence="11">Responsible for channeling the electrons from the oxidation of dihydroorotate from the FMN redox center in the PyrD type B subunit to the ultimate electron acceptor NAD(+).</text>
</comment>
<comment type="cofactor">
    <cofactor evidence="11">
        <name>[2Fe-2S] cluster</name>
        <dbReference type="ChEBI" id="CHEBI:190135"/>
    </cofactor>
    <text evidence="11">Binds 1 [2Fe-2S] cluster per subunit.</text>
</comment>
<evidence type="ECO:0000256" key="8">
    <source>
        <dbReference type="ARBA" id="ARBA00022982"/>
    </source>
</evidence>
<evidence type="ECO:0000256" key="10">
    <source>
        <dbReference type="ARBA" id="ARBA00023014"/>
    </source>
</evidence>
<dbReference type="GO" id="GO:0051537">
    <property type="term" value="F:2 iron, 2 sulfur cluster binding"/>
    <property type="evidence" value="ECO:0007669"/>
    <property type="project" value="UniProtKB-KW"/>
</dbReference>
<dbReference type="Gene3D" id="2.40.30.10">
    <property type="entry name" value="Translation factors"/>
    <property type="match status" value="1"/>
</dbReference>
<dbReference type="OrthoDB" id="9778346at2"/>
<dbReference type="AlphaFoldDB" id="A0A023CW92"/>
<dbReference type="PANTHER" id="PTHR43513">
    <property type="entry name" value="DIHYDROOROTATE DEHYDROGENASE B (NAD(+)), ELECTRON TRANSFER SUBUNIT"/>
    <property type="match status" value="1"/>
</dbReference>
<dbReference type="PIRSF" id="PIRSF006816">
    <property type="entry name" value="Cyc3_hyd_g"/>
    <property type="match status" value="1"/>
</dbReference>
<evidence type="ECO:0000313" key="15">
    <source>
        <dbReference type="EMBL" id="KRN06224.1"/>
    </source>
</evidence>
<dbReference type="InterPro" id="IPR050353">
    <property type="entry name" value="PyrK_electron_transfer"/>
</dbReference>